<evidence type="ECO:0000256" key="1">
    <source>
        <dbReference type="SAM" id="MobiDB-lite"/>
    </source>
</evidence>
<organism evidence="2 3">
    <name type="scientific">Polychaeton citri CBS 116435</name>
    <dbReference type="NCBI Taxonomy" id="1314669"/>
    <lineage>
        <taxon>Eukaryota</taxon>
        <taxon>Fungi</taxon>
        <taxon>Dikarya</taxon>
        <taxon>Ascomycota</taxon>
        <taxon>Pezizomycotina</taxon>
        <taxon>Dothideomycetes</taxon>
        <taxon>Dothideomycetidae</taxon>
        <taxon>Capnodiales</taxon>
        <taxon>Capnodiaceae</taxon>
        <taxon>Polychaeton</taxon>
    </lineage>
</organism>
<evidence type="ECO:0000313" key="3">
    <source>
        <dbReference type="Proteomes" id="UP000799441"/>
    </source>
</evidence>
<dbReference type="AlphaFoldDB" id="A0A9P4UPD1"/>
<protein>
    <submittedName>
        <fullName evidence="2">Uncharacterized protein</fullName>
    </submittedName>
</protein>
<evidence type="ECO:0000313" key="2">
    <source>
        <dbReference type="EMBL" id="KAF2721664.1"/>
    </source>
</evidence>
<sequence>MPCCALSSAVALLAHTHTHAALHCSQLLCAALLSALLCSALLCSALLCATPRHTSPAPAGLLLEGPLWWSLKRCCYCYPYRYRYCESYCQLAPHCGLLCCTVLCCAVLCSALPCRPVLYFHYHHRYPLLLSPSLLHSARRAHFPPSLACRALPVFEYHNHRLRASTSNTIARPAPPIAPVTEYLPGSLRPRLRPRLRIALLCFALLCIACTHRDRACSFARLQIRVAPCLDHRCCSSPSPRSPKALAATARQHQPSCLDASYRLADSCSRVPAATTTTEGDSFVESAKPLLSRSSP</sequence>
<name>A0A9P4UPD1_9PEZI</name>
<comment type="caution">
    <text evidence="2">The sequence shown here is derived from an EMBL/GenBank/DDBJ whole genome shotgun (WGS) entry which is preliminary data.</text>
</comment>
<dbReference type="Proteomes" id="UP000799441">
    <property type="component" value="Unassembled WGS sequence"/>
</dbReference>
<gene>
    <name evidence="2" type="ORF">K431DRAFT_65828</name>
</gene>
<accession>A0A9P4UPD1</accession>
<proteinExistence type="predicted"/>
<reference evidence="2" key="1">
    <citation type="journal article" date="2020" name="Stud. Mycol.">
        <title>101 Dothideomycetes genomes: a test case for predicting lifestyles and emergence of pathogens.</title>
        <authorList>
            <person name="Haridas S."/>
            <person name="Albert R."/>
            <person name="Binder M."/>
            <person name="Bloem J."/>
            <person name="Labutti K."/>
            <person name="Salamov A."/>
            <person name="Andreopoulos B."/>
            <person name="Baker S."/>
            <person name="Barry K."/>
            <person name="Bills G."/>
            <person name="Bluhm B."/>
            <person name="Cannon C."/>
            <person name="Castanera R."/>
            <person name="Culley D."/>
            <person name="Daum C."/>
            <person name="Ezra D."/>
            <person name="Gonzalez J."/>
            <person name="Henrissat B."/>
            <person name="Kuo A."/>
            <person name="Liang C."/>
            <person name="Lipzen A."/>
            <person name="Lutzoni F."/>
            <person name="Magnuson J."/>
            <person name="Mondo S."/>
            <person name="Nolan M."/>
            <person name="Ohm R."/>
            <person name="Pangilinan J."/>
            <person name="Park H.-J."/>
            <person name="Ramirez L."/>
            <person name="Alfaro M."/>
            <person name="Sun H."/>
            <person name="Tritt A."/>
            <person name="Yoshinaga Y."/>
            <person name="Zwiers L.-H."/>
            <person name="Turgeon B."/>
            <person name="Goodwin S."/>
            <person name="Spatafora J."/>
            <person name="Crous P."/>
            <person name="Grigoriev I."/>
        </authorList>
    </citation>
    <scope>NUCLEOTIDE SEQUENCE</scope>
    <source>
        <strain evidence="2">CBS 116435</strain>
    </source>
</reference>
<dbReference type="EMBL" id="MU003788">
    <property type="protein sequence ID" value="KAF2721664.1"/>
    <property type="molecule type" value="Genomic_DNA"/>
</dbReference>
<keyword evidence="3" id="KW-1185">Reference proteome</keyword>
<feature type="region of interest" description="Disordered" evidence="1">
    <location>
        <begin position="272"/>
        <end position="296"/>
    </location>
</feature>